<evidence type="ECO:0000256" key="1">
    <source>
        <dbReference type="SAM" id="MobiDB-lite"/>
    </source>
</evidence>
<feature type="compositionally biased region" description="Basic and acidic residues" evidence="1">
    <location>
        <begin position="114"/>
        <end position="127"/>
    </location>
</feature>
<dbReference type="STRING" id="1193181.BN10_990004"/>
<evidence type="ECO:0000313" key="4">
    <source>
        <dbReference type="Proteomes" id="UP000013167"/>
    </source>
</evidence>
<dbReference type="RefSeq" id="WP_010851355.1">
    <property type="nucleotide sequence ID" value="NZ_HF570956.1"/>
</dbReference>
<keyword evidence="2" id="KW-1133">Transmembrane helix</keyword>
<keyword evidence="2" id="KW-0812">Transmembrane</keyword>
<dbReference type="eggNOG" id="ENOG5032Z5G">
    <property type="taxonomic scope" value="Bacteria"/>
</dbReference>
<evidence type="ECO:0000256" key="2">
    <source>
        <dbReference type="SAM" id="Phobius"/>
    </source>
</evidence>
<dbReference type="EMBL" id="CAIZ01000173">
    <property type="protein sequence ID" value="CCH71529.1"/>
    <property type="molecule type" value="Genomic_DNA"/>
</dbReference>
<evidence type="ECO:0000313" key="3">
    <source>
        <dbReference type="EMBL" id="CCH71529.1"/>
    </source>
</evidence>
<dbReference type="Proteomes" id="UP000013167">
    <property type="component" value="Unassembled WGS sequence"/>
</dbReference>
<protein>
    <recommendedName>
        <fullName evidence="5">Transmembrane protein</fullName>
    </recommendedName>
</protein>
<sequence length="127" mass="13787">MPLSEHEQQMLEQMEQALASEDPRFAHQMRGGTTLAVRRRRLVLGILGVVIGLALVVVGVNTTMWVGAVGFAVMVAAAAYAFTPVKEGDASAQAAARTKGRGPTPPKGSSSFMHKLDERWERRERGQ</sequence>
<comment type="caution">
    <text evidence="3">The sequence shown here is derived from an EMBL/GenBank/DDBJ whole genome shotgun (WGS) entry which is preliminary data.</text>
</comment>
<dbReference type="InterPro" id="IPR021401">
    <property type="entry name" value="DUF3040"/>
</dbReference>
<keyword evidence="4" id="KW-1185">Reference proteome</keyword>
<gene>
    <name evidence="3" type="ORF">BN10_990004</name>
</gene>
<organism evidence="3 4">
    <name type="scientific">Phycicoccus elongatus Lp2</name>
    <dbReference type="NCBI Taxonomy" id="1193181"/>
    <lineage>
        <taxon>Bacteria</taxon>
        <taxon>Bacillati</taxon>
        <taxon>Actinomycetota</taxon>
        <taxon>Actinomycetes</taxon>
        <taxon>Micrococcales</taxon>
        <taxon>Intrasporangiaceae</taxon>
        <taxon>Phycicoccus</taxon>
    </lineage>
</organism>
<dbReference type="OrthoDB" id="5244024at2"/>
<evidence type="ECO:0008006" key="5">
    <source>
        <dbReference type="Google" id="ProtNLM"/>
    </source>
</evidence>
<accession>N0E6H0</accession>
<feature type="transmembrane region" description="Helical" evidence="2">
    <location>
        <begin position="65"/>
        <end position="83"/>
    </location>
</feature>
<keyword evidence="2" id="KW-0472">Membrane</keyword>
<feature type="region of interest" description="Disordered" evidence="1">
    <location>
        <begin position="91"/>
        <end position="127"/>
    </location>
</feature>
<proteinExistence type="predicted"/>
<dbReference type="HOGENOM" id="CLU_133135_2_0_11"/>
<name>N0E6H0_9MICO</name>
<reference evidence="3 4" key="1">
    <citation type="journal article" date="2013" name="ISME J.">
        <title>A metabolic model for members of the genus Tetrasphaera involved in enhanced biological phosphorus removal.</title>
        <authorList>
            <person name="Kristiansen R."/>
            <person name="Nguyen H.T.T."/>
            <person name="Saunders A.M."/>
            <person name="Nielsen J.L."/>
            <person name="Wimmer R."/>
            <person name="Le V.Q."/>
            <person name="McIlroy S.J."/>
            <person name="Petrovski S."/>
            <person name="Seviour R.J."/>
            <person name="Calteau A."/>
            <person name="Nielsen K.L."/>
            <person name="Nielsen P.H."/>
        </authorList>
    </citation>
    <scope>NUCLEOTIDE SEQUENCE [LARGE SCALE GENOMIC DNA]</scope>
    <source>
        <strain evidence="3 4">Lp2</strain>
    </source>
</reference>
<dbReference type="AlphaFoldDB" id="N0E6H0"/>
<dbReference type="Pfam" id="PF11239">
    <property type="entry name" value="DUF3040"/>
    <property type="match status" value="1"/>
</dbReference>
<feature type="transmembrane region" description="Helical" evidence="2">
    <location>
        <begin position="42"/>
        <end position="59"/>
    </location>
</feature>